<comment type="similarity">
    <text evidence="1">Belongs to the iron-containing alcohol dehydrogenase family.</text>
</comment>
<dbReference type="EMBL" id="JBHSPR010000006">
    <property type="protein sequence ID" value="MFC6015696.1"/>
    <property type="molecule type" value="Genomic_DNA"/>
</dbReference>
<gene>
    <name evidence="5" type="ORF">ACFP2T_05775</name>
</gene>
<keyword evidence="2 5" id="KW-0560">Oxidoreductase</keyword>
<evidence type="ECO:0000256" key="2">
    <source>
        <dbReference type="ARBA" id="ARBA00023002"/>
    </source>
</evidence>
<dbReference type="Proteomes" id="UP001596203">
    <property type="component" value="Unassembled WGS sequence"/>
</dbReference>
<sequence length="421" mass="43456">MPGAPAPAQRVIVGPGAVAAVPAEAEAICGVPATRLRAVLVVGPGFDTRPWAERMVAALRPLPTRRYVQPGPVTPDGVLRLARLLRESRPRIVLAVGGGTVLDTAKAAVALQPYPHLDQHDVVRGCDDPGLRRRWPIDVPTRPAVVAVPSTPGTGAEATPFATLWDTTGGRKLSLAGPELLPRAVILDPDLLLGLDRTVLACAVLDTICQGAEAAWSIRSTPASTAFGLTALGTAAGVLDRLVAGRLDDAGRGALLLAGHHSGRAIAEAPTSSCHAISYPLTLWLGLAHGHACGVSLPTLLRHNADVTTADCADPRGVRHVRAVVDRIAVALGADVAASSPDGTVGPDGTVVARAAAAAARVERLFAGAGLTPLAELAVDAHDLAVEALSYPRCHDNPRRLDVPVLRRLLGTPLGLEESCS</sequence>
<proteinExistence type="inferred from homology"/>
<evidence type="ECO:0000313" key="6">
    <source>
        <dbReference type="Proteomes" id="UP001596203"/>
    </source>
</evidence>
<evidence type="ECO:0000259" key="4">
    <source>
        <dbReference type="Pfam" id="PF25137"/>
    </source>
</evidence>
<evidence type="ECO:0000259" key="3">
    <source>
        <dbReference type="Pfam" id="PF00465"/>
    </source>
</evidence>
<dbReference type="SUPFAM" id="SSF56796">
    <property type="entry name" value="Dehydroquinate synthase-like"/>
    <property type="match status" value="1"/>
</dbReference>
<dbReference type="Pfam" id="PF25137">
    <property type="entry name" value="ADH_Fe_C"/>
    <property type="match status" value="1"/>
</dbReference>
<feature type="domain" description="Fe-containing alcohol dehydrogenase-like C-terminal" evidence="4">
    <location>
        <begin position="203"/>
        <end position="384"/>
    </location>
</feature>
<dbReference type="PANTHER" id="PTHR11496">
    <property type="entry name" value="ALCOHOL DEHYDROGENASE"/>
    <property type="match status" value="1"/>
</dbReference>
<dbReference type="PANTHER" id="PTHR11496:SF102">
    <property type="entry name" value="ALCOHOL DEHYDROGENASE 4"/>
    <property type="match status" value="1"/>
</dbReference>
<dbReference type="Gene3D" id="1.20.1090.10">
    <property type="entry name" value="Dehydroquinate synthase-like - alpha domain"/>
    <property type="match status" value="1"/>
</dbReference>
<dbReference type="Pfam" id="PF00465">
    <property type="entry name" value="Fe-ADH"/>
    <property type="match status" value="1"/>
</dbReference>
<dbReference type="Gene3D" id="3.40.50.1970">
    <property type="match status" value="1"/>
</dbReference>
<protein>
    <submittedName>
        <fullName evidence="5">Iron-containing alcohol dehydrogenase</fullName>
        <ecNumber evidence="5">1.1.1.1</ecNumber>
    </submittedName>
</protein>
<dbReference type="EC" id="1.1.1.1" evidence="5"/>
<keyword evidence="6" id="KW-1185">Reference proteome</keyword>
<comment type="caution">
    <text evidence="5">The sequence shown here is derived from an EMBL/GenBank/DDBJ whole genome shotgun (WGS) entry which is preliminary data.</text>
</comment>
<dbReference type="RefSeq" id="WP_377418110.1">
    <property type="nucleotide sequence ID" value="NZ_JBHSPR010000006.1"/>
</dbReference>
<dbReference type="InterPro" id="IPR056798">
    <property type="entry name" value="ADH_Fe_C"/>
</dbReference>
<organism evidence="5 6">
    <name type="scientific">Plantactinospora solaniradicis</name>
    <dbReference type="NCBI Taxonomy" id="1723736"/>
    <lineage>
        <taxon>Bacteria</taxon>
        <taxon>Bacillati</taxon>
        <taxon>Actinomycetota</taxon>
        <taxon>Actinomycetes</taxon>
        <taxon>Micromonosporales</taxon>
        <taxon>Micromonosporaceae</taxon>
        <taxon>Plantactinospora</taxon>
    </lineage>
</organism>
<name>A0ABW1K1R2_9ACTN</name>
<dbReference type="InterPro" id="IPR001670">
    <property type="entry name" value="ADH_Fe/GldA"/>
</dbReference>
<reference evidence="6" key="1">
    <citation type="journal article" date="2019" name="Int. J. Syst. Evol. Microbiol.">
        <title>The Global Catalogue of Microorganisms (GCM) 10K type strain sequencing project: providing services to taxonomists for standard genome sequencing and annotation.</title>
        <authorList>
            <consortium name="The Broad Institute Genomics Platform"/>
            <consortium name="The Broad Institute Genome Sequencing Center for Infectious Disease"/>
            <person name="Wu L."/>
            <person name="Ma J."/>
        </authorList>
    </citation>
    <scope>NUCLEOTIDE SEQUENCE [LARGE SCALE GENOMIC DNA]</scope>
    <source>
        <strain evidence="6">ZS-35-S2</strain>
    </source>
</reference>
<feature type="domain" description="Alcohol dehydrogenase iron-type/glycerol dehydrogenase GldA" evidence="3">
    <location>
        <begin position="9"/>
        <end position="189"/>
    </location>
</feature>
<evidence type="ECO:0000313" key="5">
    <source>
        <dbReference type="EMBL" id="MFC6015696.1"/>
    </source>
</evidence>
<evidence type="ECO:0000256" key="1">
    <source>
        <dbReference type="ARBA" id="ARBA00007358"/>
    </source>
</evidence>
<dbReference type="GO" id="GO:0004022">
    <property type="term" value="F:alcohol dehydrogenase (NAD+) activity"/>
    <property type="evidence" value="ECO:0007669"/>
    <property type="project" value="UniProtKB-EC"/>
</dbReference>
<accession>A0ABW1K1R2</accession>
<dbReference type="InterPro" id="IPR039697">
    <property type="entry name" value="Alcohol_dehydrogenase_Fe"/>
</dbReference>